<dbReference type="SUPFAM" id="SSF48498">
    <property type="entry name" value="Tetracyclin repressor-like, C-terminal domain"/>
    <property type="match status" value="1"/>
</dbReference>
<dbReference type="AlphaFoldDB" id="A0A378TQH6"/>
<dbReference type="InterPro" id="IPR001647">
    <property type="entry name" value="HTH_TetR"/>
</dbReference>
<protein>
    <submittedName>
        <fullName evidence="4">TetR family transcriptional regulator</fullName>
    </submittedName>
</protein>
<dbReference type="InterPro" id="IPR009057">
    <property type="entry name" value="Homeodomain-like_sf"/>
</dbReference>
<dbReference type="InterPro" id="IPR050109">
    <property type="entry name" value="HTH-type_TetR-like_transc_reg"/>
</dbReference>
<accession>A0A378TQH6</accession>
<dbReference type="SUPFAM" id="SSF46689">
    <property type="entry name" value="Homeodomain-like"/>
    <property type="match status" value="1"/>
</dbReference>
<sequence>MHTGRDYSSGYARGQNLPGYDVPVTSPTRWAGVPLTDRRIERRGLLVAAAFALFGDEGESAVSVRSVCRECSLNTRYFYESFADTDELLGAVYDVVAAGLAAEVESAIAATNAEGGDDLDRLRAGIRTVLGFSSADPRRGRVLFTEARANPVLTARRAIAQENLRQLVLSEREQKHPGDAAVATQVAAALYTGAMAELAQQWLSGNLGDDLEEVVAHTVAMVSASA</sequence>
<keyword evidence="5" id="KW-1185">Reference proteome</keyword>
<dbReference type="PANTHER" id="PTHR30055">
    <property type="entry name" value="HTH-TYPE TRANSCRIPTIONAL REGULATOR RUTR"/>
    <property type="match status" value="1"/>
</dbReference>
<dbReference type="Proteomes" id="UP000254978">
    <property type="component" value="Unassembled WGS sequence"/>
</dbReference>
<dbReference type="Gene3D" id="1.10.357.10">
    <property type="entry name" value="Tetracycline Repressor, domain 2"/>
    <property type="match status" value="1"/>
</dbReference>
<evidence type="ECO:0000313" key="4">
    <source>
        <dbReference type="EMBL" id="STZ62123.1"/>
    </source>
</evidence>
<name>A0A378TQH6_9MYCO</name>
<evidence type="ECO:0000259" key="3">
    <source>
        <dbReference type="PROSITE" id="PS50977"/>
    </source>
</evidence>
<dbReference type="Pfam" id="PF00440">
    <property type="entry name" value="TetR_N"/>
    <property type="match status" value="1"/>
</dbReference>
<proteinExistence type="predicted"/>
<dbReference type="InterPro" id="IPR036271">
    <property type="entry name" value="Tet_transcr_reg_TetR-rel_C_sf"/>
</dbReference>
<feature type="DNA-binding region" description="H-T-H motif" evidence="2">
    <location>
        <begin position="63"/>
        <end position="82"/>
    </location>
</feature>
<reference evidence="4 5" key="1">
    <citation type="submission" date="2018-06" db="EMBL/GenBank/DDBJ databases">
        <authorList>
            <consortium name="Pathogen Informatics"/>
            <person name="Doyle S."/>
        </authorList>
    </citation>
    <scope>NUCLEOTIDE SEQUENCE [LARGE SCALE GENOMIC DNA]</scope>
    <source>
        <strain evidence="4 5">NCTC10821</strain>
    </source>
</reference>
<organism evidence="4 5">
    <name type="scientific">Mycolicibacterium tokaiense</name>
    <dbReference type="NCBI Taxonomy" id="39695"/>
    <lineage>
        <taxon>Bacteria</taxon>
        <taxon>Bacillati</taxon>
        <taxon>Actinomycetota</taxon>
        <taxon>Actinomycetes</taxon>
        <taxon>Mycobacteriales</taxon>
        <taxon>Mycobacteriaceae</taxon>
        <taxon>Mycolicibacterium</taxon>
    </lineage>
</organism>
<keyword evidence="1 2" id="KW-0238">DNA-binding</keyword>
<evidence type="ECO:0000313" key="5">
    <source>
        <dbReference type="Proteomes" id="UP000254978"/>
    </source>
</evidence>
<dbReference type="PANTHER" id="PTHR30055:SF226">
    <property type="entry name" value="HTH-TYPE TRANSCRIPTIONAL REGULATOR PKSA"/>
    <property type="match status" value="1"/>
</dbReference>
<dbReference type="PROSITE" id="PS50977">
    <property type="entry name" value="HTH_TETR_2"/>
    <property type="match status" value="1"/>
</dbReference>
<dbReference type="GO" id="GO:0000976">
    <property type="term" value="F:transcription cis-regulatory region binding"/>
    <property type="evidence" value="ECO:0007669"/>
    <property type="project" value="TreeGrafter"/>
</dbReference>
<evidence type="ECO:0000256" key="1">
    <source>
        <dbReference type="ARBA" id="ARBA00023125"/>
    </source>
</evidence>
<dbReference type="GO" id="GO:0003700">
    <property type="term" value="F:DNA-binding transcription factor activity"/>
    <property type="evidence" value="ECO:0007669"/>
    <property type="project" value="TreeGrafter"/>
</dbReference>
<feature type="domain" description="HTH tetR-type" evidence="3">
    <location>
        <begin position="40"/>
        <end position="100"/>
    </location>
</feature>
<evidence type="ECO:0000256" key="2">
    <source>
        <dbReference type="PROSITE-ProRule" id="PRU00335"/>
    </source>
</evidence>
<gene>
    <name evidence="4" type="ORF">NCTC10821_05686</name>
</gene>
<dbReference type="EMBL" id="UGQT01000001">
    <property type="protein sequence ID" value="STZ62123.1"/>
    <property type="molecule type" value="Genomic_DNA"/>
</dbReference>